<evidence type="ECO:0000256" key="1">
    <source>
        <dbReference type="ARBA" id="ARBA00004251"/>
    </source>
</evidence>
<proteinExistence type="inferred from homology"/>
<keyword evidence="3" id="KW-1003">Cell membrane</keyword>
<evidence type="ECO:0000313" key="15">
    <source>
        <dbReference type="Proteomes" id="UP000594261"/>
    </source>
</evidence>
<dbReference type="InterPro" id="IPR046956">
    <property type="entry name" value="RLP23-like"/>
</dbReference>
<evidence type="ECO:0000259" key="13">
    <source>
        <dbReference type="Pfam" id="PF08263"/>
    </source>
</evidence>
<keyword evidence="7" id="KW-0677">Repeat</keyword>
<dbReference type="EMBL" id="LRBV02000009">
    <property type="status" value="NOT_ANNOTATED_CDS"/>
    <property type="molecule type" value="Genomic_DNA"/>
</dbReference>
<dbReference type="PANTHER" id="PTHR48061:SF12">
    <property type="entry name" value="DISEASE RESISTANCE LIKE PROTEIN"/>
    <property type="match status" value="1"/>
</dbReference>
<protein>
    <recommendedName>
        <fullName evidence="13">Leucine-rich repeat-containing N-terminal plant-type domain-containing protein</fullName>
    </recommendedName>
</protein>
<dbReference type="PROSITE" id="PS51450">
    <property type="entry name" value="LRR"/>
    <property type="match status" value="1"/>
</dbReference>
<feature type="domain" description="Leucine-rich repeat-containing N-terminal plant-type" evidence="13">
    <location>
        <begin position="24"/>
        <end position="70"/>
    </location>
</feature>
<reference evidence="14" key="2">
    <citation type="submission" date="2021-01" db="UniProtKB">
        <authorList>
            <consortium name="EnsemblPlants"/>
        </authorList>
    </citation>
    <scope>IDENTIFICATION</scope>
</reference>
<keyword evidence="4" id="KW-0433">Leucine-rich repeat</keyword>
<dbReference type="Pfam" id="PF08263">
    <property type="entry name" value="LRRNT_2"/>
    <property type="match status" value="1"/>
</dbReference>
<evidence type="ECO:0000256" key="5">
    <source>
        <dbReference type="ARBA" id="ARBA00022692"/>
    </source>
</evidence>
<comment type="similarity">
    <text evidence="2">Belongs to the RLP family.</text>
</comment>
<sequence length="700" mass="78207">MKSYSKGFAGSLALYKQPLCHDVESFALLQFKESFIFNRSASYAPSAYSKVSSWMIRSNDCCTRDGVECDENTGHVVSLDLSNSSLYGSINTSSSLFQLVHLQKLNLAYNNFIHSEIPIGVGWLSKLTDLNLSCSGFLGIFQPPNLKTLSVRFNLNLTGRVPEFNRSSRLEVLGLAVTSFSGKLPDSIGNLKSLYFLDVSKCNFSGPIPSSLANLTELTLLSLSVNNFSSESLSWIGDFPDFPRNQDQLEVLSLSMNNIPGQIPKWIMNFSKYSTLQILDLSVNFLTGFGQTPYALPWTNLQILDLRYNNIQGSLPIPPPSIVVYQFTNNMLSGVISEMICDLTSLSFLDLQYNNLVASFPNLKDLRNLSTLNLRHNNFHGSIGQIFMKGSKLSMISLSQNHFHGPIPRELRVLILQSNGFHGIIEKPETNFGFPKLRVIDLSNKNFIGKLPLEYFQIWKGMESFGVDRATHMQGQIYINNGRAFSYMYSMALTNKGIKREYWRIQDFFVGMDLSSNKFDGEIPNIMGNLKALKMLNLSNNVLSGSIPSSFANLSNLESLDLSQNMLSREIPPQLLDFTFLSFLSVSHNHLVGPIPQGKQFLTFENNSFNGNVGLCGSPLSKKCANSEDLPTPPPNFEAKLGLDSIFEFGWKVVAIGYGCGFIVGVLVGQIIIKRNRNWFMKCFAIGHPTGRRVMWTSQK</sequence>
<dbReference type="Gramene" id="QL09p047767:mrna">
    <property type="protein sequence ID" value="QL09p047767:mrna"/>
    <property type="gene ID" value="QL09p047767"/>
</dbReference>
<evidence type="ECO:0000256" key="2">
    <source>
        <dbReference type="ARBA" id="ARBA00009592"/>
    </source>
</evidence>
<dbReference type="PRINTS" id="PR00019">
    <property type="entry name" value="LEURICHRPT"/>
</dbReference>
<dbReference type="InterPro" id="IPR003591">
    <property type="entry name" value="Leu-rich_rpt_typical-subtyp"/>
</dbReference>
<evidence type="ECO:0000256" key="3">
    <source>
        <dbReference type="ARBA" id="ARBA00022475"/>
    </source>
</evidence>
<evidence type="ECO:0000313" key="14">
    <source>
        <dbReference type="EnsemblPlants" id="QL09p047767:mrna"/>
    </source>
</evidence>
<evidence type="ECO:0000256" key="12">
    <source>
        <dbReference type="SAM" id="Phobius"/>
    </source>
</evidence>
<keyword evidence="6" id="KW-0732">Signal</keyword>
<keyword evidence="10" id="KW-0675">Receptor</keyword>
<accession>A0A7N2MLJ4</accession>
<dbReference type="FunCoup" id="A0A7N2MLJ4">
    <property type="interactions" value="314"/>
</dbReference>
<evidence type="ECO:0000256" key="10">
    <source>
        <dbReference type="ARBA" id="ARBA00023170"/>
    </source>
</evidence>
<dbReference type="FunFam" id="3.80.10.10:FF:000213">
    <property type="entry name" value="Tyrosine-sulfated glycopeptide receptor 1"/>
    <property type="match status" value="1"/>
</dbReference>
<dbReference type="SMART" id="SM00369">
    <property type="entry name" value="LRR_TYP"/>
    <property type="match status" value="5"/>
</dbReference>
<evidence type="ECO:0000256" key="8">
    <source>
        <dbReference type="ARBA" id="ARBA00022989"/>
    </source>
</evidence>
<feature type="transmembrane region" description="Helical" evidence="12">
    <location>
        <begin position="649"/>
        <end position="673"/>
    </location>
</feature>
<dbReference type="Pfam" id="PF13855">
    <property type="entry name" value="LRR_8"/>
    <property type="match status" value="1"/>
</dbReference>
<keyword evidence="5 12" id="KW-0812">Transmembrane</keyword>
<evidence type="ECO:0000256" key="11">
    <source>
        <dbReference type="ARBA" id="ARBA00023180"/>
    </source>
</evidence>
<dbReference type="PANTHER" id="PTHR48061">
    <property type="entry name" value="LEUCINE-RICH REPEAT RECEPTOR PROTEIN KINASE EMS1-LIKE-RELATED"/>
    <property type="match status" value="1"/>
</dbReference>
<dbReference type="EnsemblPlants" id="QL09p047767:mrna">
    <property type="protein sequence ID" value="QL09p047767:mrna"/>
    <property type="gene ID" value="QL09p047767"/>
</dbReference>
<name>A0A7N2MLJ4_QUELO</name>
<evidence type="ECO:0000256" key="7">
    <source>
        <dbReference type="ARBA" id="ARBA00022737"/>
    </source>
</evidence>
<evidence type="ECO:0000256" key="9">
    <source>
        <dbReference type="ARBA" id="ARBA00023136"/>
    </source>
</evidence>
<dbReference type="Pfam" id="PF00560">
    <property type="entry name" value="LRR_1"/>
    <property type="match status" value="3"/>
</dbReference>
<dbReference type="InterPro" id="IPR001611">
    <property type="entry name" value="Leu-rich_rpt"/>
</dbReference>
<keyword evidence="9 12" id="KW-0472">Membrane</keyword>
<comment type="subcellular location">
    <subcellularLocation>
        <location evidence="1">Cell membrane</location>
        <topology evidence="1">Single-pass type I membrane protein</topology>
    </subcellularLocation>
</comment>
<dbReference type="Gene3D" id="3.80.10.10">
    <property type="entry name" value="Ribonuclease Inhibitor"/>
    <property type="match status" value="2"/>
</dbReference>
<keyword evidence="11" id="KW-0325">Glycoprotein</keyword>
<dbReference type="InParanoid" id="A0A7N2MLJ4"/>
<dbReference type="GO" id="GO:0005886">
    <property type="term" value="C:plasma membrane"/>
    <property type="evidence" value="ECO:0007669"/>
    <property type="project" value="UniProtKB-SubCell"/>
</dbReference>
<keyword evidence="15" id="KW-1185">Reference proteome</keyword>
<evidence type="ECO:0000256" key="6">
    <source>
        <dbReference type="ARBA" id="ARBA00022729"/>
    </source>
</evidence>
<evidence type="ECO:0000256" key="4">
    <source>
        <dbReference type="ARBA" id="ARBA00022614"/>
    </source>
</evidence>
<keyword evidence="8 12" id="KW-1133">Transmembrane helix</keyword>
<dbReference type="InterPro" id="IPR032675">
    <property type="entry name" value="LRR_dom_sf"/>
</dbReference>
<dbReference type="InterPro" id="IPR013210">
    <property type="entry name" value="LRR_N_plant-typ"/>
</dbReference>
<reference evidence="14 15" key="1">
    <citation type="journal article" date="2016" name="G3 (Bethesda)">
        <title>First Draft Assembly and Annotation of the Genome of a California Endemic Oak Quercus lobata Nee (Fagaceae).</title>
        <authorList>
            <person name="Sork V.L."/>
            <person name="Fitz-Gibbon S.T."/>
            <person name="Puiu D."/>
            <person name="Crepeau M."/>
            <person name="Gugger P.F."/>
            <person name="Sherman R."/>
            <person name="Stevens K."/>
            <person name="Langley C.H."/>
            <person name="Pellegrini M."/>
            <person name="Salzberg S.L."/>
        </authorList>
    </citation>
    <scope>NUCLEOTIDE SEQUENCE [LARGE SCALE GENOMIC DNA]</scope>
    <source>
        <strain evidence="14 15">cv. SW786</strain>
    </source>
</reference>
<dbReference type="SUPFAM" id="SSF52058">
    <property type="entry name" value="L domain-like"/>
    <property type="match status" value="2"/>
</dbReference>
<organism evidence="14 15">
    <name type="scientific">Quercus lobata</name>
    <name type="common">Valley oak</name>
    <dbReference type="NCBI Taxonomy" id="97700"/>
    <lineage>
        <taxon>Eukaryota</taxon>
        <taxon>Viridiplantae</taxon>
        <taxon>Streptophyta</taxon>
        <taxon>Embryophyta</taxon>
        <taxon>Tracheophyta</taxon>
        <taxon>Spermatophyta</taxon>
        <taxon>Magnoliopsida</taxon>
        <taxon>eudicotyledons</taxon>
        <taxon>Gunneridae</taxon>
        <taxon>Pentapetalae</taxon>
        <taxon>rosids</taxon>
        <taxon>fabids</taxon>
        <taxon>Fagales</taxon>
        <taxon>Fagaceae</taxon>
        <taxon>Quercus</taxon>
    </lineage>
</organism>
<dbReference type="OMA" id="VISEMIC"/>
<dbReference type="Proteomes" id="UP000594261">
    <property type="component" value="Chromosome 9"/>
</dbReference>
<dbReference type="AlphaFoldDB" id="A0A7N2MLJ4"/>